<evidence type="ECO:0000256" key="1">
    <source>
        <dbReference type="ARBA" id="ARBA00004202"/>
    </source>
</evidence>
<comment type="subunit">
    <text evidence="8 9">F-type ATPases have 2 components, CF(1) - the catalytic core - and CF(0) - the membrane proton channel. CF(1) has five subunits: alpha(3), beta(3), gamma(1), delta(1), epsilon(1). CF(0) has three main subunits: a, b and c.</text>
</comment>
<dbReference type="NCBIfam" id="NF001846">
    <property type="entry name" value="PRK00571.1-3"/>
    <property type="match status" value="1"/>
</dbReference>
<gene>
    <name evidence="8" type="primary">atpC</name>
    <name evidence="12" type="ORF">Q4T40_21230</name>
</gene>
<evidence type="ECO:0000256" key="9">
    <source>
        <dbReference type="RuleBase" id="RU003656"/>
    </source>
</evidence>
<feature type="domain" description="ATP synthase F1 complex delta/epsilon subunit N-terminal" evidence="11">
    <location>
        <begin position="6"/>
        <end position="81"/>
    </location>
</feature>
<dbReference type="Pfam" id="PF02823">
    <property type="entry name" value="ATP-synt_DE_N"/>
    <property type="match status" value="1"/>
</dbReference>
<proteinExistence type="inferred from homology"/>
<dbReference type="InterPro" id="IPR020546">
    <property type="entry name" value="ATP_synth_F1_dsu/esu_N"/>
</dbReference>
<comment type="caution">
    <text evidence="12">The sequence shown here is derived from an EMBL/GenBank/DDBJ whole genome shotgun (WGS) entry which is preliminary data.</text>
</comment>
<evidence type="ECO:0000256" key="3">
    <source>
        <dbReference type="ARBA" id="ARBA00022448"/>
    </source>
</evidence>
<evidence type="ECO:0000256" key="6">
    <source>
        <dbReference type="ARBA" id="ARBA00023196"/>
    </source>
</evidence>
<dbReference type="EMBL" id="JAUOZS010000001">
    <property type="protein sequence ID" value="MDT8903760.1"/>
    <property type="molecule type" value="Genomic_DNA"/>
</dbReference>
<dbReference type="Proteomes" id="UP001254848">
    <property type="component" value="Unassembled WGS sequence"/>
</dbReference>
<dbReference type="PANTHER" id="PTHR13822">
    <property type="entry name" value="ATP SYNTHASE DELTA/EPSILON CHAIN"/>
    <property type="match status" value="1"/>
</dbReference>
<dbReference type="CDD" id="cd12152">
    <property type="entry name" value="F1-ATPase_delta"/>
    <property type="match status" value="1"/>
</dbReference>
<evidence type="ECO:0000256" key="7">
    <source>
        <dbReference type="ARBA" id="ARBA00023310"/>
    </source>
</evidence>
<accession>A0ABU3P532</accession>
<dbReference type="Gene3D" id="2.60.15.10">
    <property type="entry name" value="F0F1 ATP synthase delta/epsilon subunit, N-terminal"/>
    <property type="match status" value="1"/>
</dbReference>
<evidence type="ECO:0000259" key="10">
    <source>
        <dbReference type="Pfam" id="PF00401"/>
    </source>
</evidence>
<dbReference type="InterPro" id="IPR020547">
    <property type="entry name" value="ATP_synth_F1_esu_C"/>
</dbReference>
<evidence type="ECO:0000256" key="2">
    <source>
        <dbReference type="ARBA" id="ARBA00005712"/>
    </source>
</evidence>
<evidence type="ECO:0000256" key="4">
    <source>
        <dbReference type="ARBA" id="ARBA00023065"/>
    </source>
</evidence>
<dbReference type="NCBIfam" id="NF009980">
    <property type="entry name" value="PRK13446.1"/>
    <property type="match status" value="1"/>
</dbReference>
<keyword evidence="8" id="KW-0375">Hydrogen ion transport</keyword>
<dbReference type="PANTHER" id="PTHR13822:SF10">
    <property type="entry name" value="ATP SYNTHASE EPSILON CHAIN, CHLOROPLASTIC"/>
    <property type="match status" value="1"/>
</dbReference>
<dbReference type="SUPFAM" id="SSF46604">
    <property type="entry name" value="Epsilon subunit of F1F0-ATP synthase C-terminal domain"/>
    <property type="match status" value="1"/>
</dbReference>
<keyword evidence="6 8" id="KW-0139">CF(1)</keyword>
<dbReference type="HAMAP" id="MF_00530">
    <property type="entry name" value="ATP_synth_epsil_bac"/>
    <property type="match status" value="1"/>
</dbReference>
<dbReference type="InterPro" id="IPR036771">
    <property type="entry name" value="ATPsynth_dsu/esu_N"/>
</dbReference>
<protein>
    <recommendedName>
        <fullName evidence="8">ATP synthase epsilon chain</fullName>
    </recommendedName>
    <alternativeName>
        <fullName evidence="8">ATP synthase F1 sector epsilon subunit</fullName>
    </alternativeName>
    <alternativeName>
        <fullName evidence="8">F-ATPase epsilon subunit</fullName>
    </alternativeName>
</protein>
<dbReference type="InterPro" id="IPR001469">
    <property type="entry name" value="ATP_synth_F1_dsu/esu"/>
</dbReference>
<keyword evidence="7 8" id="KW-0066">ATP synthesis</keyword>
<comment type="subcellular location">
    <subcellularLocation>
        <location evidence="1 8">Cell membrane</location>
        <topology evidence="1 8">Peripheral membrane protein</topology>
    </subcellularLocation>
</comment>
<keyword evidence="13" id="KW-1185">Reference proteome</keyword>
<dbReference type="RefSeq" id="WP_413782206.1">
    <property type="nucleotide sequence ID" value="NZ_JAUOZS010000001.1"/>
</dbReference>
<keyword evidence="8" id="KW-1003">Cell membrane</keyword>
<organism evidence="12 13">
    <name type="scientific">Anaeroselena agilis</name>
    <dbReference type="NCBI Taxonomy" id="3063788"/>
    <lineage>
        <taxon>Bacteria</taxon>
        <taxon>Bacillati</taxon>
        <taxon>Bacillota</taxon>
        <taxon>Negativicutes</taxon>
        <taxon>Acetonemataceae</taxon>
        <taxon>Anaeroselena</taxon>
    </lineage>
</organism>
<evidence type="ECO:0000256" key="5">
    <source>
        <dbReference type="ARBA" id="ARBA00023136"/>
    </source>
</evidence>
<evidence type="ECO:0000256" key="8">
    <source>
        <dbReference type="HAMAP-Rule" id="MF_00530"/>
    </source>
</evidence>
<sequence>MANTIRLDIVTPERIVYSDDVNMVIARATDGDIGILPGHAPLVAGMDIWPLRVIKDEGERQISVCGGFIEVRPDKVTVLASCAELPDEIDVKRAEAARARAEGRIKDATPNVDMARAEAALRRAIIRLRVAEGGKTRDI</sequence>
<dbReference type="NCBIfam" id="NF009977">
    <property type="entry name" value="PRK13442.1"/>
    <property type="match status" value="1"/>
</dbReference>
<evidence type="ECO:0000313" key="13">
    <source>
        <dbReference type="Proteomes" id="UP001254848"/>
    </source>
</evidence>
<keyword evidence="5 8" id="KW-0472">Membrane</keyword>
<reference evidence="12 13" key="1">
    <citation type="submission" date="2023-07" db="EMBL/GenBank/DDBJ databases">
        <title>The novel representative of Negativicutes class, Anaeroselena agilis gen. nov. sp. nov.</title>
        <authorList>
            <person name="Prokofeva M.I."/>
            <person name="Elcheninov A.G."/>
            <person name="Klyukina A."/>
            <person name="Kublanov I.V."/>
            <person name="Frolov E.N."/>
            <person name="Podosokorskaya O.A."/>
        </authorList>
    </citation>
    <scope>NUCLEOTIDE SEQUENCE [LARGE SCALE GENOMIC DNA]</scope>
    <source>
        <strain evidence="12 13">4137-cl</strain>
    </source>
</reference>
<dbReference type="SUPFAM" id="SSF51344">
    <property type="entry name" value="Epsilon subunit of F1F0-ATP synthase N-terminal domain"/>
    <property type="match status" value="1"/>
</dbReference>
<comment type="similarity">
    <text evidence="2 8 9">Belongs to the ATPase epsilon chain family.</text>
</comment>
<dbReference type="Gene3D" id="1.20.5.440">
    <property type="entry name" value="ATP synthase delta/epsilon subunit, C-terminal domain"/>
    <property type="match status" value="1"/>
</dbReference>
<dbReference type="InterPro" id="IPR036794">
    <property type="entry name" value="ATP_F1_dsu/esu_C_sf"/>
</dbReference>
<name>A0ABU3P532_9FIRM</name>
<keyword evidence="3 8" id="KW-0813">Transport</keyword>
<evidence type="ECO:0000313" key="12">
    <source>
        <dbReference type="EMBL" id="MDT8903760.1"/>
    </source>
</evidence>
<dbReference type="NCBIfam" id="TIGR01216">
    <property type="entry name" value="ATP_synt_epsi"/>
    <property type="match status" value="1"/>
</dbReference>
<dbReference type="Pfam" id="PF00401">
    <property type="entry name" value="ATP-synt_DE"/>
    <property type="match status" value="1"/>
</dbReference>
<feature type="domain" description="ATP synthase epsilon subunit C-terminal" evidence="10">
    <location>
        <begin position="87"/>
        <end position="132"/>
    </location>
</feature>
<keyword evidence="4 8" id="KW-0406">Ion transport</keyword>
<evidence type="ECO:0000259" key="11">
    <source>
        <dbReference type="Pfam" id="PF02823"/>
    </source>
</evidence>
<comment type="function">
    <text evidence="8">Produces ATP from ADP in the presence of a proton gradient across the membrane.</text>
</comment>